<accession>A0A271LNK3</accession>
<reference evidence="2 3" key="1">
    <citation type="submission" date="2017-08" db="EMBL/GenBank/DDBJ databases">
        <title>Mesorhizobium wenxinae sp. nov., a novel rhizobial species isolated from root nodules of chickpea (Cicer arietinum L.).</title>
        <authorList>
            <person name="Zhang J."/>
        </authorList>
    </citation>
    <scope>NUCLEOTIDE SEQUENCE [LARGE SCALE GENOMIC DNA]</scope>
    <source>
        <strain evidence="2 3">SDW018</strain>
    </source>
</reference>
<dbReference type="RefSeq" id="WP_095493324.1">
    <property type="nucleotide sequence ID" value="NZ_NPKJ01000045.1"/>
</dbReference>
<organism evidence="2 3">
    <name type="scientific">Mesorhizobium temperatum</name>
    <dbReference type="NCBI Taxonomy" id="241416"/>
    <lineage>
        <taxon>Bacteria</taxon>
        <taxon>Pseudomonadati</taxon>
        <taxon>Pseudomonadota</taxon>
        <taxon>Alphaproteobacteria</taxon>
        <taxon>Hyphomicrobiales</taxon>
        <taxon>Phyllobacteriaceae</taxon>
        <taxon>Mesorhizobium</taxon>
    </lineage>
</organism>
<evidence type="ECO:0000256" key="1">
    <source>
        <dbReference type="SAM" id="MobiDB-lite"/>
    </source>
</evidence>
<keyword evidence="3" id="KW-1185">Reference proteome</keyword>
<proteinExistence type="predicted"/>
<feature type="compositionally biased region" description="Low complexity" evidence="1">
    <location>
        <begin position="8"/>
        <end position="23"/>
    </location>
</feature>
<name>A0A271LNK3_9HYPH</name>
<dbReference type="NCBIfam" id="NF041705">
    <property type="entry name" value="RIPP_cyclo_YhhA"/>
    <property type="match status" value="1"/>
</dbReference>
<dbReference type="EMBL" id="NPKJ01000045">
    <property type="protein sequence ID" value="PAQ08900.1"/>
    <property type="molecule type" value="Genomic_DNA"/>
</dbReference>
<gene>
    <name evidence="2" type="ORF">CIT26_14945</name>
</gene>
<dbReference type="Proteomes" id="UP000216442">
    <property type="component" value="Unassembled WGS sequence"/>
</dbReference>
<evidence type="ECO:0000313" key="3">
    <source>
        <dbReference type="Proteomes" id="UP000216442"/>
    </source>
</evidence>
<evidence type="ECO:0000313" key="2">
    <source>
        <dbReference type="EMBL" id="PAQ08900.1"/>
    </source>
</evidence>
<protein>
    <submittedName>
        <fullName evidence="2">Uncharacterized protein</fullName>
    </submittedName>
</protein>
<sequence>MTNSLQQAATATVATASSDVRSALLRDKPVNPALQRLQGRVLSQAEPSDVITSYDRMHHRHSRS</sequence>
<dbReference type="AlphaFoldDB" id="A0A271LNK3"/>
<feature type="region of interest" description="Disordered" evidence="1">
    <location>
        <begin position="1"/>
        <end position="28"/>
    </location>
</feature>
<dbReference type="OrthoDB" id="9182267at2"/>
<comment type="caution">
    <text evidence="2">The sequence shown here is derived from an EMBL/GenBank/DDBJ whole genome shotgun (WGS) entry which is preliminary data.</text>
</comment>